<evidence type="ECO:0000256" key="3">
    <source>
        <dbReference type="ARBA" id="ARBA00022448"/>
    </source>
</evidence>
<dbReference type="PANTHER" id="PTHR48021">
    <property type="match status" value="1"/>
</dbReference>
<feature type="transmembrane region" description="Helical" evidence="9">
    <location>
        <begin position="77"/>
        <end position="96"/>
    </location>
</feature>
<feature type="transmembrane region" description="Helical" evidence="9">
    <location>
        <begin position="108"/>
        <end position="129"/>
    </location>
</feature>
<dbReference type="AlphaFoldDB" id="A0A6D2KZ88"/>
<evidence type="ECO:0000256" key="5">
    <source>
        <dbReference type="ARBA" id="ARBA00022692"/>
    </source>
</evidence>
<keyword evidence="7 9" id="KW-0472">Membrane</keyword>
<evidence type="ECO:0000256" key="2">
    <source>
        <dbReference type="ARBA" id="ARBA00010992"/>
    </source>
</evidence>
<protein>
    <recommendedName>
        <fullName evidence="10">Major facilitator superfamily (MFS) profile domain-containing protein</fullName>
    </recommendedName>
</protein>
<dbReference type="PROSITE" id="PS00217">
    <property type="entry name" value="SUGAR_TRANSPORT_2"/>
    <property type="match status" value="1"/>
</dbReference>
<feature type="transmembrane region" description="Helical" evidence="9">
    <location>
        <begin position="408"/>
        <end position="428"/>
    </location>
</feature>
<evidence type="ECO:0000256" key="9">
    <source>
        <dbReference type="SAM" id="Phobius"/>
    </source>
</evidence>
<name>A0A6D2KZ88_9BRAS</name>
<dbReference type="GO" id="GO:0051119">
    <property type="term" value="F:sugar transmembrane transporter activity"/>
    <property type="evidence" value="ECO:0007669"/>
    <property type="project" value="InterPro"/>
</dbReference>
<dbReference type="SUPFAM" id="SSF103473">
    <property type="entry name" value="MFS general substrate transporter"/>
    <property type="match status" value="1"/>
</dbReference>
<feature type="transmembrane region" description="Helical" evidence="9">
    <location>
        <begin position="338"/>
        <end position="360"/>
    </location>
</feature>
<feature type="transmembrane region" description="Helical" evidence="9">
    <location>
        <begin position="135"/>
        <end position="153"/>
    </location>
</feature>
<feature type="transmembrane region" description="Helical" evidence="9">
    <location>
        <begin position="440"/>
        <end position="458"/>
    </location>
</feature>
<keyword evidence="12" id="KW-1185">Reference proteome</keyword>
<reference evidence="11" key="1">
    <citation type="submission" date="2020-01" db="EMBL/GenBank/DDBJ databases">
        <authorList>
            <person name="Mishra B."/>
        </authorList>
    </citation>
    <scope>NUCLEOTIDE SEQUENCE [LARGE SCALE GENOMIC DNA]</scope>
</reference>
<keyword evidence="6 9" id="KW-1133">Transmembrane helix</keyword>
<evidence type="ECO:0000259" key="10">
    <source>
        <dbReference type="PROSITE" id="PS50850"/>
    </source>
</evidence>
<dbReference type="InterPro" id="IPR050549">
    <property type="entry name" value="MFS_Trehalose_Transporter"/>
</dbReference>
<feature type="region of interest" description="Disordered" evidence="8">
    <location>
        <begin position="1"/>
        <end position="24"/>
    </location>
</feature>
<dbReference type="InterPro" id="IPR020846">
    <property type="entry name" value="MFS_dom"/>
</dbReference>
<keyword evidence="5 9" id="KW-0812">Transmembrane</keyword>
<evidence type="ECO:0000313" key="11">
    <source>
        <dbReference type="EMBL" id="CAA7054306.1"/>
    </source>
</evidence>
<gene>
    <name evidence="11" type="ORF">MERR_LOCUS41542</name>
</gene>
<feature type="transmembrane region" description="Helical" evidence="9">
    <location>
        <begin position="38"/>
        <end position="57"/>
    </location>
</feature>
<dbReference type="OrthoDB" id="1048402at2759"/>
<dbReference type="Proteomes" id="UP000467841">
    <property type="component" value="Unassembled WGS sequence"/>
</dbReference>
<evidence type="ECO:0000256" key="4">
    <source>
        <dbReference type="ARBA" id="ARBA00022597"/>
    </source>
</evidence>
<feature type="transmembrane region" description="Helical" evidence="9">
    <location>
        <begin position="165"/>
        <end position="186"/>
    </location>
</feature>
<dbReference type="InterPro" id="IPR005829">
    <property type="entry name" value="Sugar_transporter_CS"/>
</dbReference>
<feature type="transmembrane region" description="Helical" evidence="9">
    <location>
        <begin position="272"/>
        <end position="291"/>
    </location>
</feature>
<sequence>MEEDGLLESQTEDLLGYPKKPSSSSLLSEISIVSTTPFVLAFIVCSCGAFVCGSATGYSAPTQSGIMKDLNLSVADYSLFGSILTVGLILGALICGKLTDLVGRLYTMWIINIFFLTGWFTIAFAKGVWMLDIGRLLHGIAVGISAYLGPVYMTEITPRNLRGAVSSFSQLFAIVGSSVFYALGTIVDWRNLAILGAVPFLVNIPLLFFIPESPRWLAKVGREKEVKTVLLSLRGATSNISDEAKEILEYTEHVKQQEDGDRGFFKLFQRKYALSLAIGVALIALPELGGNSGYSYYTDSIFTSTGVSSDFGFISTSLVQLLGGVLGTLLVDVSGRRSLLLVSTAGSFLGCLATAISFFLQENRFWETRTPILALISVLVYFASYGTGMSSIPWIVASEIYPVDVKGAAGTVCNLVASISAWLVAYSFNFLLQWSPTGTFLMYATVTGFGFVFIAKLVPETKGKSLEEIQSLFLEDPTS</sequence>
<dbReference type="EMBL" id="CACVBM020001573">
    <property type="protein sequence ID" value="CAA7054306.1"/>
    <property type="molecule type" value="Genomic_DNA"/>
</dbReference>
<evidence type="ECO:0000256" key="6">
    <source>
        <dbReference type="ARBA" id="ARBA00022989"/>
    </source>
</evidence>
<proteinExistence type="inferred from homology"/>
<comment type="subcellular location">
    <subcellularLocation>
        <location evidence="1">Membrane</location>
        <topology evidence="1">Multi-pass membrane protein</topology>
    </subcellularLocation>
</comment>
<dbReference type="InterPro" id="IPR044775">
    <property type="entry name" value="MFS_ERD6/Tret1-like"/>
</dbReference>
<feature type="transmembrane region" description="Helical" evidence="9">
    <location>
        <begin position="192"/>
        <end position="210"/>
    </location>
</feature>
<dbReference type="Pfam" id="PF00083">
    <property type="entry name" value="Sugar_tr"/>
    <property type="match status" value="1"/>
</dbReference>
<dbReference type="InterPro" id="IPR036259">
    <property type="entry name" value="MFS_trans_sf"/>
</dbReference>
<dbReference type="GO" id="GO:0016020">
    <property type="term" value="C:membrane"/>
    <property type="evidence" value="ECO:0007669"/>
    <property type="project" value="UniProtKB-SubCell"/>
</dbReference>
<evidence type="ECO:0000256" key="1">
    <source>
        <dbReference type="ARBA" id="ARBA00004141"/>
    </source>
</evidence>
<dbReference type="PANTHER" id="PTHR48021:SF70">
    <property type="entry name" value="SUGAR TRANSPORTER ERD6-LIKE 15"/>
    <property type="match status" value="1"/>
</dbReference>
<feature type="transmembrane region" description="Helical" evidence="9">
    <location>
        <begin position="311"/>
        <end position="331"/>
    </location>
</feature>
<dbReference type="PROSITE" id="PS50850">
    <property type="entry name" value="MFS"/>
    <property type="match status" value="1"/>
</dbReference>
<dbReference type="FunFam" id="1.20.1250.20:FF:000043">
    <property type="entry name" value="sugar transporter ERD6-like 6"/>
    <property type="match status" value="1"/>
</dbReference>
<organism evidence="11 12">
    <name type="scientific">Microthlaspi erraticum</name>
    <dbReference type="NCBI Taxonomy" id="1685480"/>
    <lineage>
        <taxon>Eukaryota</taxon>
        <taxon>Viridiplantae</taxon>
        <taxon>Streptophyta</taxon>
        <taxon>Embryophyta</taxon>
        <taxon>Tracheophyta</taxon>
        <taxon>Spermatophyta</taxon>
        <taxon>Magnoliopsida</taxon>
        <taxon>eudicotyledons</taxon>
        <taxon>Gunneridae</taxon>
        <taxon>Pentapetalae</taxon>
        <taxon>rosids</taxon>
        <taxon>malvids</taxon>
        <taxon>Brassicales</taxon>
        <taxon>Brassicaceae</taxon>
        <taxon>Coluteocarpeae</taxon>
        <taxon>Microthlaspi</taxon>
    </lineage>
</organism>
<keyword evidence="4" id="KW-0762">Sugar transport</keyword>
<evidence type="ECO:0000313" key="12">
    <source>
        <dbReference type="Proteomes" id="UP000467841"/>
    </source>
</evidence>
<evidence type="ECO:0000256" key="8">
    <source>
        <dbReference type="SAM" id="MobiDB-lite"/>
    </source>
</evidence>
<comment type="similarity">
    <text evidence="2">Belongs to the major facilitator superfamily. Sugar transporter (TC 2.A.1.1) family.</text>
</comment>
<feature type="domain" description="Major facilitator superfamily (MFS) profile" evidence="10">
    <location>
        <begin position="41"/>
        <end position="462"/>
    </location>
</feature>
<keyword evidence="3" id="KW-0813">Transport</keyword>
<comment type="caution">
    <text evidence="11">The sequence shown here is derived from an EMBL/GenBank/DDBJ whole genome shotgun (WGS) entry which is preliminary data.</text>
</comment>
<dbReference type="Gene3D" id="1.20.1250.20">
    <property type="entry name" value="MFS general substrate transporter like domains"/>
    <property type="match status" value="1"/>
</dbReference>
<dbReference type="InterPro" id="IPR005828">
    <property type="entry name" value="MFS_sugar_transport-like"/>
</dbReference>
<accession>A0A6D2KZ88</accession>
<dbReference type="PRINTS" id="PR00171">
    <property type="entry name" value="SUGRTRNSPORT"/>
</dbReference>
<evidence type="ECO:0000256" key="7">
    <source>
        <dbReference type="ARBA" id="ARBA00023136"/>
    </source>
</evidence>
<dbReference type="InterPro" id="IPR003663">
    <property type="entry name" value="Sugar/inositol_transpt"/>
</dbReference>
<feature type="transmembrane region" description="Helical" evidence="9">
    <location>
        <begin position="372"/>
        <end position="396"/>
    </location>
</feature>
<dbReference type="CDD" id="cd17358">
    <property type="entry name" value="MFS_GLUT6_8_Class3_like"/>
    <property type="match status" value="1"/>
</dbReference>